<dbReference type="AlphaFoldDB" id="A0A7C3C354"/>
<reference evidence="4" key="1">
    <citation type="journal article" date="2020" name="mSystems">
        <title>Genome- and Community-Level Interaction Insights into Carbon Utilization and Element Cycling Functions of Hydrothermarchaeota in Hydrothermal Sediment.</title>
        <authorList>
            <person name="Zhou Z."/>
            <person name="Liu Y."/>
            <person name="Xu W."/>
            <person name="Pan J."/>
            <person name="Luo Z.H."/>
            <person name="Li M."/>
        </authorList>
    </citation>
    <scope>NUCLEOTIDE SEQUENCE [LARGE SCALE GENOMIC DNA]</scope>
    <source>
        <strain evidence="4">HyVt-507</strain>
    </source>
</reference>
<proteinExistence type="predicted"/>
<dbReference type="Pfam" id="PF13525">
    <property type="entry name" value="YfiO"/>
    <property type="match status" value="1"/>
</dbReference>
<organism evidence="4">
    <name type="scientific">Sulfurimonas autotrophica</name>
    <dbReference type="NCBI Taxonomy" id="202747"/>
    <lineage>
        <taxon>Bacteria</taxon>
        <taxon>Pseudomonadati</taxon>
        <taxon>Campylobacterota</taxon>
        <taxon>Epsilonproteobacteria</taxon>
        <taxon>Campylobacterales</taxon>
        <taxon>Sulfurimonadaceae</taxon>
        <taxon>Sulfurimonas</taxon>
    </lineage>
</organism>
<evidence type="ECO:0000256" key="2">
    <source>
        <dbReference type="SAM" id="SignalP"/>
    </source>
</evidence>
<protein>
    <submittedName>
        <fullName evidence="4">Outer membrane protein assembly factor BamD</fullName>
    </submittedName>
</protein>
<dbReference type="InterPro" id="IPR039565">
    <property type="entry name" value="BamD-like"/>
</dbReference>
<dbReference type="Gene3D" id="1.25.40.10">
    <property type="entry name" value="Tetratricopeptide repeat domain"/>
    <property type="match status" value="1"/>
</dbReference>
<dbReference type="EMBL" id="DRNH01000060">
    <property type="protein sequence ID" value="HFB53303.1"/>
    <property type="molecule type" value="Genomic_DNA"/>
</dbReference>
<dbReference type="InterPro" id="IPR011990">
    <property type="entry name" value="TPR-like_helical_dom_sf"/>
</dbReference>
<dbReference type="Proteomes" id="UP000886390">
    <property type="component" value="Unassembled WGS sequence"/>
</dbReference>
<feature type="domain" description="Outer membrane lipoprotein BamD-like" evidence="3">
    <location>
        <begin position="34"/>
        <end position="186"/>
    </location>
</feature>
<sequence length="248" mass="28705">MQKRLTILLSFVLLALMLASCSKEVDEYNKPAVYWYGKIVESISEGDVDKADDYYSSLQGEHIGSPLLPEATMILAIAHMHAEEYLLTEHFLNEYVKRYANENEIEFAEYLKIKAKYMALPNPRRDQVLIADAIRDAKAFKQKYPHSMYYALVDSMLTNLYMADAVLNETIASLYERIDKPKAAAYYRAIMPEKWINWNEVERANTPWYRAMFEGDGTSSWYAFLIPDTQSVVSRNTVQETDDNNETK</sequence>
<feature type="signal peptide" evidence="2">
    <location>
        <begin position="1"/>
        <end position="25"/>
    </location>
</feature>
<accession>A0A7C3C354</accession>
<evidence type="ECO:0000313" key="4">
    <source>
        <dbReference type="EMBL" id="HFB53303.1"/>
    </source>
</evidence>
<dbReference type="PROSITE" id="PS51257">
    <property type="entry name" value="PROKAR_LIPOPROTEIN"/>
    <property type="match status" value="1"/>
</dbReference>
<name>A0A7C3C354_9BACT</name>
<keyword evidence="1 2" id="KW-0732">Signal</keyword>
<gene>
    <name evidence="4" type="primary">bamD</name>
    <name evidence="4" type="ORF">ENJ67_01100</name>
</gene>
<evidence type="ECO:0000259" key="3">
    <source>
        <dbReference type="Pfam" id="PF13525"/>
    </source>
</evidence>
<evidence type="ECO:0000256" key="1">
    <source>
        <dbReference type="ARBA" id="ARBA00022729"/>
    </source>
</evidence>
<feature type="chain" id="PRO_5027886104" evidence="2">
    <location>
        <begin position="26"/>
        <end position="248"/>
    </location>
</feature>
<comment type="caution">
    <text evidence="4">The sequence shown here is derived from an EMBL/GenBank/DDBJ whole genome shotgun (WGS) entry which is preliminary data.</text>
</comment>